<dbReference type="Pfam" id="PF00005">
    <property type="entry name" value="ABC_tran"/>
    <property type="match status" value="1"/>
</dbReference>
<dbReference type="PANTHER" id="PTHR24221">
    <property type="entry name" value="ATP-BINDING CASSETTE SUB-FAMILY B"/>
    <property type="match status" value="1"/>
</dbReference>
<evidence type="ECO:0000313" key="7">
    <source>
        <dbReference type="Proteomes" id="UP000054097"/>
    </source>
</evidence>
<gene>
    <name evidence="6" type="ORF">M408DRAFT_19794</name>
</gene>
<dbReference type="HOGENOM" id="CLU_000604_84_3_1"/>
<dbReference type="CDD" id="cd03228">
    <property type="entry name" value="ABCC_MRP_Like"/>
    <property type="match status" value="1"/>
</dbReference>
<evidence type="ECO:0000256" key="3">
    <source>
        <dbReference type="ARBA" id="ARBA00024363"/>
    </source>
</evidence>
<evidence type="ECO:0000256" key="2">
    <source>
        <dbReference type="ARBA" id="ARBA00022840"/>
    </source>
</evidence>
<dbReference type="GO" id="GO:0042626">
    <property type="term" value="F:ATPase-coupled transmembrane transporter activity"/>
    <property type="evidence" value="ECO:0007669"/>
    <property type="project" value="TreeGrafter"/>
</dbReference>
<dbReference type="GO" id="GO:0005524">
    <property type="term" value="F:ATP binding"/>
    <property type="evidence" value="ECO:0007669"/>
    <property type="project" value="UniProtKB-KW"/>
</dbReference>
<dbReference type="EMBL" id="KN824278">
    <property type="protein sequence ID" value="KIM33513.1"/>
    <property type="molecule type" value="Genomic_DNA"/>
</dbReference>
<keyword evidence="7" id="KW-1185">Reference proteome</keyword>
<proteinExistence type="inferred from homology"/>
<evidence type="ECO:0000313" key="6">
    <source>
        <dbReference type="EMBL" id="KIM33513.1"/>
    </source>
</evidence>
<protein>
    <recommendedName>
        <fullName evidence="5">ABC transporter domain-containing protein</fullName>
    </recommendedName>
</protein>
<dbReference type="InterPro" id="IPR039421">
    <property type="entry name" value="Type_1_exporter"/>
</dbReference>
<reference evidence="7" key="2">
    <citation type="submission" date="2015-01" db="EMBL/GenBank/DDBJ databases">
        <title>Evolutionary Origins and Diversification of the Mycorrhizal Mutualists.</title>
        <authorList>
            <consortium name="DOE Joint Genome Institute"/>
            <consortium name="Mycorrhizal Genomics Consortium"/>
            <person name="Kohler A."/>
            <person name="Kuo A."/>
            <person name="Nagy L.G."/>
            <person name="Floudas D."/>
            <person name="Copeland A."/>
            <person name="Barry K.W."/>
            <person name="Cichocki N."/>
            <person name="Veneault-Fourrey C."/>
            <person name="LaButti K."/>
            <person name="Lindquist E.A."/>
            <person name="Lipzen A."/>
            <person name="Lundell T."/>
            <person name="Morin E."/>
            <person name="Murat C."/>
            <person name="Riley R."/>
            <person name="Ohm R."/>
            <person name="Sun H."/>
            <person name="Tunlid A."/>
            <person name="Henrissat B."/>
            <person name="Grigoriev I.V."/>
            <person name="Hibbett D.S."/>
            <person name="Martin F."/>
        </authorList>
    </citation>
    <scope>NUCLEOTIDE SEQUENCE [LARGE SCALE GENOMIC DNA]</scope>
    <source>
        <strain evidence="7">MAFF 305830</strain>
    </source>
</reference>
<keyword evidence="2" id="KW-0067">ATP-binding</keyword>
<organism evidence="6 7">
    <name type="scientific">Serendipita vermifera MAFF 305830</name>
    <dbReference type="NCBI Taxonomy" id="933852"/>
    <lineage>
        <taxon>Eukaryota</taxon>
        <taxon>Fungi</taxon>
        <taxon>Dikarya</taxon>
        <taxon>Basidiomycota</taxon>
        <taxon>Agaricomycotina</taxon>
        <taxon>Agaricomycetes</taxon>
        <taxon>Sebacinales</taxon>
        <taxon>Serendipitaceae</taxon>
        <taxon>Serendipita</taxon>
    </lineage>
</organism>
<sequence length="819" mass="90636">MRRRGMGYTAPTPAQRAAWEIQRTQVEARRADKEARAAALWNSDVVPLDQVPIPPLFGKDSIMRLWYLSHCGPDGSFAAVDDPQAMGFVNKEAPRLPFLRRLKIASKLAPLVIGKYTQMLWNISGWQLVMQVSCDILVGFMPAWGTFAQGQLVDAVQRSLYSKDVTTDEIIRLALWSIVASNSRTLIGVILAGNARLCQDLINREADRINLQLNLDVDMPSSSNPVVTALLQDCKTFEAGTRTRTEIPHLHDLIVFLSVLANIISSSLLAFGTLKAFFSFDTSSLVFVALAVFPTFFSEVLRKQGIFNPTANFVARQRSEKQAHTFYQIATSYAFKQEVILFGLRDWILETWLEFKAESDRYRDPQDDVMTKALTASSMPENIIKDVLYLFLGLRLFSEKITLGSLHVIQTTIGTVYYNISAISARMDMTMDSVFCIAALIAAQDWVKERKEGKDRTVVYQPKEPGVGEKRGMKIEARGLSFRYPSGQVDALRDINITIEAGQTLAIVGFNGSGKSSLAKVLTGLYDYEGSLLIDGVEAKTYRRDSLHRYMTVCPQNFAVFPLSIRENVGIGEIDEIDNDAAIMDAVKRGGADEVIKTSGLDALLVQNATPNMMNWDAPNRREKVINPTPATKDASNDKTDKSTGLGEKEAAVDTPNELPADGETGPPQPTSVPSDSLAAPGVNGQSPKVPRRSKALSKAEPTYVSLSGGQMQRVAISRAFMRADQATLVVLDEPSASLDARAEHELFQRIHALSRGASDETRTTIYISHRFSTVRRADKIAVVEDGTITEFGSHKELMELDGRYAEFFNLQVKAFSEE</sequence>
<dbReference type="Proteomes" id="UP000054097">
    <property type="component" value="Unassembled WGS sequence"/>
</dbReference>
<accession>A0A0C2X5X9</accession>
<dbReference type="PROSITE" id="PS00211">
    <property type="entry name" value="ABC_TRANSPORTER_1"/>
    <property type="match status" value="1"/>
</dbReference>
<reference evidence="6 7" key="1">
    <citation type="submission" date="2014-04" db="EMBL/GenBank/DDBJ databases">
        <authorList>
            <consortium name="DOE Joint Genome Institute"/>
            <person name="Kuo A."/>
            <person name="Zuccaro A."/>
            <person name="Kohler A."/>
            <person name="Nagy L.G."/>
            <person name="Floudas D."/>
            <person name="Copeland A."/>
            <person name="Barry K.W."/>
            <person name="Cichocki N."/>
            <person name="Veneault-Fourrey C."/>
            <person name="LaButti K."/>
            <person name="Lindquist E.A."/>
            <person name="Lipzen A."/>
            <person name="Lundell T."/>
            <person name="Morin E."/>
            <person name="Murat C."/>
            <person name="Sun H."/>
            <person name="Tunlid A."/>
            <person name="Henrissat B."/>
            <person name="Grigoriev I.V."/>
            <person name="Hibbett D.S."/>
            <person name="Martin F."/>
            <person name="Nordberg H.P."/>
            <person name="Cantor M.N."/>
            <person name="Hua S.X."/>
        </authorList>
    </citation>
    <scope>NUCLEOTIDE SEQUENCE [LARGE SCALE GENOMIC DNA]</scope>
    <source>
        <strain evidence="6 7">MAFF 305830</strain>
    </source>
</reference>
<dbReference type="GO" id="GO:0016887">
    <property type="term" value="F:ATP hydrolysis activity"/>
    <property type="evidence" value="ECO:0007669"/>
    <property type="project" value="InterPro"/>
</dbReference>
<feature type="domain" description="ABC transporter" evidence="5">
    <location>
        <begin position="475"/>
        <end position="811"/>
    </location>
</feature>
<name>A0A0C2X5X9_SERVB</name>
<keyword evidence="1" id="KW-0547">Nucleotide-binding</keyword>
<feature type="compositionally biased region" description="Basic and acidic residues" evidence="4">
    <location>
        <begin position="635"/>
        <end position="652"/>
    </location>
</feature>
<dbReference type="InterPro" id="IPR027417">
    <property type="entry name" value="P-loop_NTPase"/>
</dbReference>
<dbReference type="InterPro" id="IPR003439">
    <property type="entry name" value="ABC_transporter-like_ATP-bd"/>
</dbReference>
<dbReference type="STRING" id="933852.A0A0C2X5X9"/>
<evidence type="ECO:0000259" key="5">
    <source>
        <dbReference type="PROSITE" id="PS50893"/>
    </source>
</evidence>
<dbReference type="InterPro" id="IPR003593">
    <property type="entry name" value="AAA+_ATPase"/>
</dbReference>
<dbReference type="Gene3D" id="3.40.50.300">
    <property type="entry name" value="P-loop containing nucleotide triphosphate hydrolases"/>
    <property type="match status" value="2"/>
</dbReference>
<comment type="similarity">
    <text evidence="3">Belongs to the ABC transporter superfamily. ABCB family. Heavy Metal importer (TC 3.A.1.210) subfamily.</text>
</comment>
<feature type="region of interest" description="Disordered" evidence="4">
    <location>
        <begin position="613"/>
        <end position="703"/>
    </location>
</feature>
<dbReference type="PANTHER" id="PTHR24221:SF654">
    <property type="entry name" value="ATP-BINDING CASSETTE SUB-FAMILY B MEMBER 6"/>
    <property type="match status" value="1"/>
</dbReference>
<evidence type="ECO:0000256" key="1">
    <source>
        <dbReference type="ARBA" id="ARBA00022741"/>
    </source>
</evidence>
<dbReference type="SMART" id="SM00382">
    <property type="entry name" value="AAA"/>
    <property type="match status" value="1"/>
</dbReference>
<evidence type="ECO:0000256" key="4">
    <source>
        <dbReference type="SAM" id="MobiDB-lite"/>
    </source>
</evidence>
<dbReference type="InterPro" id="IPR017871">
    <property type="entry name" value="ABC_transporter-like_CS"/>
</dbReference>
<dbReference type="SUPFAM" id="SSF52540">
    <property type="entry name" value="P-loop containing nucleoside triphosphate hydrolases"/>
    <property type="match status" value="1"/>
</dbReference>
<dbReference type="PROSITE" id="PS50893">
    <property type="entry name" value="ABC_TRANSPORTER_2"/>
    <property type="match status" value="1"/>
</dbReference>
<dbReference type="OrthoDB" id="6500128at2759"/>
<dbReference type="AlphaFoldDB" id="A0A0C2X5X9"/>